<evidence type="ECO:0000256" key="1">
    <source>
        <dbReference type="ARBA" id="ARBA00004651"/>
    </source>
</evidence>
<comment type="similarity">
    <text evidence="2">Belongs to the major facilitator superfamily. EmrB family.</text>
</comment>
<evidence type="ECO:0000313" key="9">
    <source>
        <dbReference type="Proteomes" id="UP000275368"/>
    </source>
</evidence>
<dbReference type="InterPro" id="IPR004638">
    <property type="entry name" value="EmrB-like"/>
</dbReference>
<sequence>MSVDARKLAVQTLPATARKSIWPALITLFFGSFVGVYPVVSLNVSLHGFIGIFHTELITVQWIVTGFTLAAGVIAPVSGYAGDRFGGKRLFIFSLVGITASSILCALAWNIYALIAFRILQGLFCGLISPVALAMIYQTVPSDKQPFAVSIWSFSTVLGTALAPSISGWLQDYDWHWIFLVTVPLGIAVIIAALRILPSDHLLRRAKLDVIGLILAAAGSLSLLLLFGNMHQWGWQAAPTWVCLIIGVTCGIGFVIHELRTESPLLQLRLFRSAMFTASLSISLILSVALYAGIYFIPLYLSEMQGLSSFQVGILFLPAAFCLTCATFFSGQFYTKLGPATLIIAGGLILILTTYHFSHLHPTSTLFSIMLWLSIRNIGTGLAMTPATNAGMIAIPRELSGHASALINWIRQVFSAMTLSLLTSFFYMRLDIHQSHLLKDEASKGASWIHKTAYTLSVNNVFLISSLLIALALPLALILRKRKPTN</sequence>
<evidence type="ECO:0000256" key="5">
    <source>
        <dbReference type="ARBA" id="ARBA00022692"/>
    </source>
</evidence>
<dbReference type="NCBIfam" id="TIGR00711">
    <property type="entry name" value="efflux_EmrB"/>
    <property type="match status" value="1"/>
</dbReference>
<keyword evidence="3" id="KW-0813">Transport</keyword>
<dbReference type="SUPFAM" id="SSF103473">
    <property type="entry name" value="MFS general substrate transporter"/>
    <property type="match status" value="1"/>
</dbReference>
<keyword evidence="9" id="KW-1185">Reference proteome</keyword>
<accession>A0A3G9JCA8</accession>
<gene>
    <name evidence="8" type="ORF">Back11_49160</name>
</gene>
<dbReference type="Pfam" id="PF07690">
    <property type="entry name" value="MFS_1"/>
    <property type="match status" value="1"/>
</dbReference>
<keyword evidence="7" id="KW-0472">Membrane</keyword>
<dbReference type="InterPro" id="IPR036259">
    <property type="entry name" value="MFS_trans_sf"/>
</dbReference>
<dbReference type="GO" id="GO:0022857">
    <property type="term" value="F:transmembrane transporter activity"/>
    <property type="evidence" value="ECO:0007669"/>
    <property type="project" value="InterPro"/>
</dbReference>
<protein>
    <submittedName>
        <fullName evidence="8">Uncharacterized protein</fullName>
    </submittedName>
</protein>
<keyword evidence="5" id="KW-0812">Transmembrane</keyword>
<evidence type="ECO:0000256" key="7">
    <source>
        <dbReference type="ARBA" id="ARBA00023136"/>
    </source>
</evidence>
<evidence type="ECO:0000256" key="4">
    <source>
        <dbReference type="ARBA" id="ARBA00022475"/>
    </source>
</evidence>
<dbReference type="Gene3D" id="1.20.1720.10">
    <property type="entry name" value="Multidrug resistance protein D"/>
    <property type="match status" value="1"/>
</dbReference>
<dbReference type="GO" id="GO:0005886">
    <property type="term" value="C:plasma membrane"/>
    <property type="evidence" value="ECO:0007669"/>
    <property type="project" value="UniProtKB-SubCell"/>
</dbReference>
<dbReference type="PROSITE" id="PS50850">
    <property type="entry name" value="MFS"/>
    <property type="match status" value="1"/>
</dbReference>
<dbReference type="KEGG" id="pbk:Back11_49160"/>
<dbReference type="InterPro" id="IPR011701">
    <property type="entry name" value="MFS"/>
</dbReference>
<evidence type="ECO:0000256" key="6">
    <source>
        <dbReference type="ARBA" id="ARBA00022989"/>
    </source>
</evidence>
<evidence type="ECO:0000313" key="8">
    <source>
        <dbReference type="EMBL" id="BBH23571.1"/>
    </source>
</evidence>
<keyword evidence="4" id="KW-1003">Cell membrane</keyword>
<keyword evidence="6" id="KW-1133">Transmembrane helix</keyword>
<reference evidence="8 9" key="1">
    <citation type="submission" date="2018-11" db="EMBL/GenBank/DDBJ databases">
        <title>Complete genome sequence of Paenibacillus baekrokdamisoli strain KCTC 33723.</title>
        <authorList>
            <person name="Kang S.W."/>
            <person name="Lee K.C."/>
            <person name="Kim K.K."/>
            <person name="Kim J.S."/>
            <person name="Kim D.S."/>
            <person name="Ko S.H."/>
            <person name="Yang S.H."/>
            <person name="Lee J.S."/>
        </authorList>
    </citation>
    <scope>NUCLEOTIDE SEQUENCE [LARGE SCALE GENOMIC DNA]</scope>
    <source>
        <strain evidence="8 9">KCTC 33723</strain>
    </source>
</reference>
<evidence type="ECO:0000256" key="2">
    <source>
        <dbReference type="ARBA" id="ARBA00008537"/>
    </source>
</evidence>
<dbReference type="EMBL" id="AP019308">
    <property type="protein sequence ID" value="BBH23571.1"/>
    <property type="molecule type" value="Genomic_DNA"/>
</dbReference>
<dbReference type="Gene3D" id="1.20.1250.20">
    <property type="entry name" value="MFS general substrate transporter like domains"/>
    <property type="match status" value="1"/>
</dbReference>
<dbReference type="AlphaFoldDB" id="A0A3G9JCA8"/>
<dbReference type="Proteomes" id="UP000275368">
    <property type="component" value="Chromosome"/>
</dbReference>
<dbReference type="InterPro" id="IPR020846">
    <property type="entry name" value="MFS_dom"/>
</dbReference>
<proteinExistence type="inferred from homology"/>
<dbReference type="PANTHER" id="PTHR42718:SF9">
    <property type="entry name" value="MAJOR FACILITATOR SUPERFAMILY MULTIDRUG TRANSPORTER MFSC"/>
    <property type="match status" value="1"/>
</dbReference>
<organism evidence="8 9">
    <name type="scientific">Paenibacillus baekrokdamisoli</name>
    <dbReference type="NCBI Taxonomy" id="1712516"/>
    <lineage>
        <taxon>Bacteria</taxon>
        <taxon>Bacillati</taxon>
        <taxon>Bacillota</taxon>
        <taxon>Bacilli</taxon>
        <taxon>Bacillales</taxon>
        <taxon>Paenibacillaceae</taxon>
        <taxon>Paenibacillus</taxon>
    </lineage>
</organism>
<comment type="subcellular location">
    <subcellularLocation>
        <location evidence="1">Cell membrane</location>
        <topology evidence="1">Multi-pass membrane protein</topology>
    </subcellularLocation>
</comment>
<dbReference type="OrthoDB" id="9816041at2"/>
<evidence type="ECO:0000256" key="3">
    <source>
        <dbReference type="ARBA" id="ARBA00022448"/>
    </source>
</evidence>
<dbReference type="RefSeq" id="WP_125663192.1">
    <property type="nucleotide sequence ID" value="NZ_AP019308.1"/>
</dbReference>
<dbReference type="PANTHER" id="PTHR42718">
    <property type="entry name" value="MAJOR FACILITATOR SUPERFAMILY MULTIDRUG TRANSPORTER MFSC"/>
    <property type="match status" value="1"/>
</dbReference>
<name>A0A3G9JCA8_9BACL</name>